<protein>
    <submittedName>
        <fullName evidence="2">SIMPL domain-containing protein</fullName>
    </submittedName>
</protein>
<dbReference type="RefSeq" id="WP_163894492.1">
    <property type="nucleotide sequence ID" value="NZ_JAAFYS010000003.1"/>
</dbReference>
<dbReference type="AlphaFoldDB" id="A0A6B2JZA2"/>
<dbReference type="InterPro" id="IPR007497">
    <property type="entry name" value="SIMPL/DUF541"/>
</dbReference>
<name>A0A6B2JZA2_9RHOB</name>
<accession>A0A6B2JZA2</accession>
<sequence>MRLSSVCLSLGLLAGLVPGAASAQSLFTVTGTGEAAAKPDMAIITVGVEHRAESAEAALDAVSAGLAPVIEQLRAAGIPAADIQTSGLRLDAQMNYEVTPPEQTGFVAGSTLTVRIEGVEGTGELIDELVGEGANQLYGISFGLSDSAAALEEARRAAVADARERAELYAEALGVTLGPIAGFSEGGGMGGGPVPVPEMRMMDAGSMPVAGGELSVSASVTISWVIEE</sequence>
<dbReference type="Gene3D" id="3.30.70.2970">
    <property type="entry name" value="Protein of unknown function (DUF541), domain 2"/>
    <property type="match status" value="1"/>
</dbReference>
<dbReference type="Proteomes" id="UP000474757">
    <property type="component" value="Unassembled WGS sequence"/>
</dbReference>
<proteinExistence type="predicted"/>
<reference evidence="2 3" key="1">
    <citation type="submission" date="2020-02" db="EMBL/GenBank/DDBJ databases">
        <title>Pseudoroseicyclus tamarix, sp. nov., isolated from offshore sediment of a Tamarix chinensis forest.</title>
        <authorList>
            <person name="Gai Y."/>
        </authorList>
    </citation>
    <scope>NUCLEOTIDE SEQUENCE [LARGE SCALE GENOMIC DNA]</scope>
    <source>
        <strain evidence="2 3">CLL3-39</strain>
    </source>
</reference>
<dbReference type="PANTHER" id="PTHR34387:SF1">
    <property type="entry name" value="PERIPLASMIC IMMUNOGENIC PROTEIN"/>
    <property type="match status" value="1"/>
</dbReference>
<organism evidence="2 3">
    <name type="scientific">Pseudoroseicyclus tamaricis</name>
    <dbReference type="NCBI Taxonomy" id="2705421"/>
    <lineage>
        <taxon>Bacteria</taxon>
        <taxon>Pseudomonadati</taxon>
        <taxon>Pseudomonadota</taxon>
        <taxon>Alphaproteobacteria</taxon>
        <taxon>Rhodobacterales</taxon>
        <taxon>Paracoccaceae</taxon>
        <taxon>Pseudoroseicyclus</taxon>
    </lineage>
</organism>
<feature type="chain" id="PRO_5025343086" evidence="1">
    <location>
        <begin position="24"/>
        <end position="228"/>
    </location>
</feature>
<evidence type="ECO:0000313" key="3">
    <source>
        <dbReference type="Proteomes" id="UP000474757"/>
    </source>
</evidence>
<dbReference type="Gene3D" id="3.30.110.170">
    <property type="entry name" value="Protein of unknown function (DUF541), domain 1"/>
    <property type="match status" value="1"/>
</dbReference>
<dbReference type="EMBL" id="JAAGAB010000003">
    <property type="protein sequence ID" value="NDV01969.1"/>
    <property type="molecule type" value="Genomic_DNA"/>
</dbReference>
<gene>
    <name evidence="2" type="ORF">GZA08_13435</name>
</gene>
<keyword evidence="1" id="KW-0732">Signal</keyword>
<dbReference type="PANTHER" id="PTHR34387">
    <property type="entry name" value="SLR1258 PROTEIN"/>
    <property type="match status" value="1"/>
</dbReference>
<dbReference type="GO" id="GO:0006974">
    <property type="term" value="P:DNA damage response"/>
    <property type="evidence" value="ECO:0007669"/>
    <property type="project" value="TreeGrafter"/>
</dbReference>
<keyword evidence="3" id="KW-1185">Reference proteome</keyword>
<comment type="caution">
    <text evidence="2">The sequence shown here is derived from an EMBL/GenBank/DDBJ whole genome shotgun (WGS) entry which is preliminary data.</text>
</comment>
<dbReference type="Pfam" id="PF04402">
    <property type="entry name" value="SIMPL"/>
    <property type="match status" value="1"/>
</dbReference>
<feature type="signal peptide" evidence="1">
    <location>
        <begin position="1"/>
        <end position="23"/>
    </location>
</feature>
<evidence type="ECO:0000313" key="2">
    <source>
        <dbReference type="EMBL" id="NDV01969.1"/>
    </source>
</evidence>
<dbReference type="InterPro" id="IPR052022">
    <property type="entry name" value="26kDa_periplasmic_antigen"/>
</dbReference>
<evidence type="ECO:0000256" key="1">
    <source>
        <dbReference type="SAM" id="SignalP"/>
    </source>
</evidence>